<evidence type="ECO:0000256" key="1">
    <source>
        <dbReference type="ARBA" id="ARBA00004123"/>
    </source>
</evidence>
<dbReference type="SUPFAM" id="SSF54197">
    <property type="entry name" value="HIT-like"/>
    <property type="match status" value="1"/>
</dbReference>
<evidence type="ECO:0000256" key="14">
    <source>
        <dbReference type="ARBA" id="ARBA00044639"/>
    </source>
</evidence>
<keyword evidence="12" id="KW-0539">Nucleus</keyword>
<evidence type="ECO:0000256" key="6">
    <source>
        <dbReference type="ARBA" id="ARBA00022723"/>
    </source>
</evidence>
<feature type="domain" description="Aprataxin C2HE/C2H2/C2HC zinc finger" evidence="21">
    <location>
        <begin position="256"/>
        <end position="311"/>
    </location>
</feature>
<keyword evidence="5" id="KW-0963">Cytoplasm</keyword>
<dbReference type="FunFam" id="3.30.428.10:FF:000017">
    <property type="entry name" value="Aprataxin-like protein"/>
    <property type="match status" value="1"/>
</dbReference>
<reference evidence="22 23" key="1">
    <citation type="submission" date="2015-09" db="EMBL/GenBank/DDBJ databases">
        <title>Host preference determinants of Valsa canker pathogens revealed by comparative genomics.</title>
        <authorList>
            <person name="Yin Z."/>
            <person name="Huang L."/>
        </authorList>
    </citation>
    <scope>NUCLEOTIDE SEQUENCE [LARGE SCALE GENOMIC DNA]</scope>
    <source>
        <strain evidence="22 23">YSFL</strain>
    </source>
</reference>
<feature type="compositionally biased region" description="Low complexity" evidence="19">
    <location>
        <begin position="1"/>
        <end position="16"/>
    </location>
</feature>
<dbReference type="OrthoDB" id="3512845at2759"/>
<keyword evidence="7" id="KW-0227">DNA damage</keyword>
<keyword evidence="23" id="KW-1185">Reference proteome</keyword>
<dbReference type="Pfam" id="PF16278">
    <property type="entry name" value="zf-C2HE"/>
    <property type="match status" value="1"/>
</dbReference>
<comment type="catalytic activity">
    <reaction evidence="13">
        <text>a 3'-end 2'-deoxyribonucleotide-3'-diphospho-5'-guanosine-DNA + H2O = a 3'-end 2'-deoxyribonucleotide 3'-phosphate-DNA + GMP + 2 H(+)</text>
        <dbReference type="Rhea" id="RHEA:52140"/>
        <dbReference type="Rhea" id="RHEA-COMP:13186"/>
        <dbReference type="Rhea" id="RHEA-COMP:13187"/>
        <dbReference type="ChEBI" id="CHEBI:15377"/>
        <dbReference type="ChEBI" id="CHEBI:15378"/>
        <dbReference type="ChEBI" id="CHEBI:58115"/>
        <dbReference type="ChEBI" id="CHEBI:136419"/>
        <dbReference type="ChEBI" id="CHEBI:136420"/>
        <dbReference type="EC" id="3.6.1.72"/>
    </reaction>
</comment>
<feature type="region of interest" description="Disordered" evidence="19">
    <location>
        <begin position="1"/>
        <end position="97"/>
    </location>
</feature>
<comment type="function">
    <text evidence="16">DNA-binding protein involved in single-strand DNA break repair, double-strand DNA break repair and base excision repair. Resolves abortive DNA ligation intermediates formed either at base excision sites, or when DNA ligases attempt to repair non-ligatable breaks induced by reactive oxygen species. Catalyzes the release of adenylate groups covalently linked to 5'-phosphate termini, resulting in the production of 5'-phosphate termini that can be efficiently rejoined. Likewise, catalyzes the release of 3'-linked guanosine (DNAppG) and inosine (DNAppI) from DNA, but has higher specific activity with 5'-linked adenosine (AppDNA).</text>
</comment>
<dbReference type="EC" id="3.6.1.71" evidence="4"/>
<dbReference type="GO" id="GO:0003725">
    <property type="term" value="F:double-stranded RNA binding"/>
    <property type="evidence" value="ECO:0007669"/>
    <property type="project" value="TreeGrafter"/>
</dbReference>
<feature type="compositionally biased region" description="Acidic residues" evidence="19">
    <location>
        <begin position="29"/>
        <end position="39"/>
    </location>
</feature>
<evidence type="ECO:0000256" key="3">
    <source>
        <dbReference type="ARBA" id="ARBA00012495"/>
    </source>
</evidence>
<evidence type="ECO:0000256" key="10">
    <source>
        <dbReference type="ARBA" id="ARBA00023125"/>
    </source>
</evidence>
<evidence type="ECO:0000256" key="19">
    <source>
        <dbReference type="SAM" id="MobiDB-lite"/>
    </source>
</evidence>
<gene>
    <name evidence="22" type="ORF">VSDG_01679</name>
</gene>
<feature type="domain" description="HIT" evidence="20">
    <location>
        <begin position="110"/>
        <end position="241"/>
    </location>
</feature>
<comment type="catalytic activity">
    <reaction evidence="15">
        <text>a 5'-end adenosine-5'-diphospho-5'-ribonucleoside-2'-deoxyribonucleotide-DNA + H2O = a 5'-end 5'-phospho-ribonucleoside-2'-deoxyribonucleotide-DNA + AMP + 2 H(+)</text>
        <dbReference type="Rhea" id="RHEA:52132"/>
        <dbReference type="Rhea" id="RHEA-COMP:13182"/>
        <dbReference type="Rhea" id="RHEA-COMP:13183"/>
        <dbReference type="ChEBI" id="CHEBI:15377"/>
        <dbReference type="ChEBI" id="CHEBI:15378"/>
        <dbReference type="ChEBI" id="CHEBI:136414"/>
        <dbReference type="ChEBI" id="CHEBI:136415"/>
        <dbReference type="ChEBI" id="CHEBI:456215"/>
        <dbReference type="EC" id="3.6.1.71"/>
    </reaction>
</comment>
<sequence>MTANSPSSRPKRSSSSTPDAPNKKRPPVGDEDVSTDPEDAITKEEIEGTEPTAASSSEAPRARNAFSEIMNPKPHPKPQPKGASSKPTNSFSGRDGLGAYLTNPDTFPASRVIFHTPDFVAIHDLYPKATVHCLLLPRSQAVSRLHPFEAFDDGEFLASVRREAERLKDLVGKELQRLLGRYSAADARRNAALDGDEEPDRDEEGNVVLPEGRDWSREVKVGVHARPSMNHLHVHVMSRDMHSERLKNRKHYNSFTTGFFVPLEDFPLAKDDSRRRQTGWPERPMVCWRCGKDFGNKFKLLKDHVESEFEEWKTE</sequence>
<dbReference type="GO" id="GO:0005634">
    <property type="term" value="C:nucleus"/>
    <property type="evidence" value="ECO:0007669"/>
    <property type="project" value="UniProtKB-SubCell"/>
</dbReference>
<dbReference type="Proteomes" id="UP000284375">
    <property type="component" value="Unassembled WGS sequence"/>
</dbReference>
<keyword evidence="6" id="KW-0479">Metal-binding</keyword>
<keyword evidence="10" id="KW-0238">DNA-binding</keyword>
<evidence type="ECO:0000256" key="11">
    <source>
        <dbReference type="ARBA" id="ARBA00023204"/>
    </source>
</evidence>
<evidence type="ECO:0000259" key="20">
    <source>
        <dbReference type="Pfam" id="PF01230"/>
    </source>
</evidence>
<evidence type="ECO:0000256" key="16">
    <source>
        <dbReference type="ARBA" id="ARBA00059438"/>
    </source>
</evidence>
<evidence type="ECO:0000256" key="2">
    <source>
        <dbReference type="ARBA" id="ARBA00004496"/>
    </source>
</evidence>
<dbReference type="STRING" id="252740.A0A423WHJ8"/>
<keyword evidence="11" id="KW-0234">DNA repair</keyword>
<organism evidence="22 23">
    <name type="scientific">Cytospora chrysosperma</name>
    <name type="common">Cytospora canker fungus</name>
    <name type="synonym">Sphaeria chrysosperma</name>
    <dbReference type="NCBI Taxonomy" id="252740"/>
    <lineage>
        <taxon>Eukaryota</taxon>
        <taxon>Fungi</taxon>
        <taxon>Dikarya</taxon>
        <taxon>Ascomycota</taxon>
        <taxon>Pezizomycotina</taxon>
        <taxon>Sordariomycetes</taxon>
        <taxon>Sordariomycetidae</taxon>
        <taxon>Diaporthales</taxon>
        <taxon>Cytosporaceae</taxon>
        <taxon>Cytospora</taxon>
    </lineage>
</organism>
<evidence type="ECO:0000256" key="5">
    <source>
        <dbReference type="ARBA" id="ARBA00022490"/>
    </source>
</evidence>
<name>A0A423WHJ8_CYTCH</name>
<comment type="catalytic activity">
    <reaction evidence="14">
        <text>a 5'-end adenosine-5'-diphospho-5'-2'-deoxyribonucleoside-DNA + H2O = a 5'-end 5'-phospho-2'-deoxyribonucleoside-DNA + AMP + 2 H(+)</text>
        <dbReference type="Rhea" id="RHEA:52128"/>
        <dbReference type="Rhea" id="RHEA-COMP:13180"/>
        <dbReference type="Rhea" id="RHEA-COMP:13181"/>
        <dbReference type="ChEBI" id="CHEBI:15377"/>
        <dbReference type="ChEBI" id="CHEBI:15378"/>
        <dbReference type="ChEBI" id="CHEBI:136412"/>
        <dbReference type="ChEBI" id="CHEBI:136413"/>
        <dbReference type="ChEBI" id="CHEBI:456215"/>
        <dbReference type="EC" id="3.6.1.71"/>
    </reaction>
</comment>
<dbReference type="GO" id="GO:0046872">
    <property type="term" value="F:metal ion binding"/>
    <property type="evidence" value="ECO:0007669"/>
    <property type="project" value="UniProtKB-KW"/>
</dbReference>
<dbReference type="GO" id="GO:0030983">
    <property type="term" value="F:mismatched DNA binding"/>
    <property type="evidence" value="ECO:0007669"/>
    <property type="project" value="TreeGrafter"/>
</dbReference>
<dbReference type="AlphaFoldDB" id="A0A423WHJ8"/>
<dbReference type="GO" id="GO:0005737">
    <property type="term" value="C:cytoplasm"/>
    <property type="evidence" value="ECO:0007669"/>
    <property type="project" value="UniProtKB-SubCell"/>
</dbReference>
<dbReference type="Gene3D" id="3.30.428.10">
    <property type="entry name" value="HIT-like"/>
    <property type="match status" value="1"/>
</dbReference>
<evidence type="ECO:0000256" key="9">
    <source>
        <dbReference type="ARBA" id="ARBA00022833"/>
    </source>
</evidence>
<dbReference type="PANTHER" id="PTHR12486">
    <property type="entry name" value="APRATAXIN-RELATED"/>
    <property type="match status" value="1"/>
</dbReference>
<dbReference type="GO" id="GO:0000012">
    <property type="term" value="P:single strand break repair"/>
    <property type="evidence" value="ECO:0007669"/>
    <property type="project" value="TreeGrafter"/>
</dbReference>
<dbReference type="EC" id="3.6.1.72" evidence="3"/>
<keyword evidence="9" id="KW-0862">Zinc</keyword>
<dbReference type="GO" id="GO:1990165">
    <property type="term" value="F:single-strand break-containing DNA binding"/>
    <property type="evidence" value="ECO:0007669"/>
    <property type="project" value="TreeGrafter"/>
</dbReference>
<evidence type="ECO:0000313" key="22">
    <source>
        <dbReference type="EMBL" id="ROW02852.1"/>
    </source>
</evidence>
<dbReference type="PANTHER" id="PTHR12486:SF4">
    <property type="entry name" value="APRATAXIN"/>
    <property type="match status" value="1"/>
</dbReference>
<evidence type="ECO:0000256" key="7">
    <source>
        <dbReference type="ARBA" id="ARBA00022763"/>
    </source>
</evidence>
<dbReference type="InterPro" id="IPR011146">
    <property type="entry name" value="HIT-like"/>
</dbReference>
<accession>A0A423WHJ8</accession>
<dbReference type="GO" id="GO:0003697">
    <property type="term" value="F:single-stranded DNA binding"/>
    <property type="evidence" value="ECO:0007669"/>
    <property type="project" value="TreeGrafter"/>
</dbReference>
<comment type="caution">
    <text evidence="22">The sequence shown here is derived from an EMBL/GenBank/DDBJ whole genome shotgun (WGS) entry which is preliminary data.</text>
</comment>
<protein>
    <recommendedName>
        <fullName evidence="17">Aprataxin-like protein</fullName>
        <ecNumber evidence="4">3.6.1.71</ecNumber>
        <ecNumber evidence="3">3.6.1.72</ecNumber>
    </recommendedName>
    <alternativeName>
        <fullName evidence="18">Hit family protein 3</fullName>
    </alternativeName>
</protein>
<proteinExistence type="predicted"/>
<dbReference type="EMBL" id="LJZO01000004">
    <property type="protein sequence ID" value="ROW02852.1"/>
    <property type="molecule type" value="Genomic_DNA"/>
</dbReference>
<evidence type="ECO:0000256" key="12">
    <source>
        <dbReference type="ARBA" id="ARBA00023242"/>
    </source>
</evidence>
<evidence type="ECO:0000313" key="23">
    <source>
        <dbReference type="Proteomes" id="UP000284375"/>
    </source>
</evidence>
<dbReference type="InterPro" id="IPR036265">
    <property type="entry name" value="HIT-like_sf"/>
</dbReference>
<comment type="subcellular location">
    <subcellularLocation>
        <location evidence="2">Cytoplasm</location>
    </subcellularLocation>
    <subcellularLocation>
        <location evidence="1">Nucleus</location>
    </subcellularLocation>
</comment>
<evidence type="ECO:0000256" key="8">
    <source>
        <dbReference type="ARBA" id="ARBA00022801"/>
    </source>
</evidence>
<evidence type="ECO:0000256" key="4">
    <source>
        <dbReference type="ARBA" id="ARBA00012496"/>
    </source>
</evidence>
<dbReference type="GO" id="GO:0033699">
    <property type="term" value="F:DNA 5'-adenosine monophosphate hydrolase activity"/>
    <property type="evidence" value="ECO:0007669"/>
    <property type="project" value="UniProtKB-EC"/>
</dbReference>
<evidence type="ECO:0000256" key="15">
    <source>
        <dbReference type="ARBA" id="ARBA00044713"/>
    </source>
</evidence>
<dbReference type="GO" id="GO:0120108">
    <property type="term" value="F:DNA-3'-diphospho-5'-guanosine diphosphatase activity"/>
    <property type="evidence" value="ECO:0007669"/>
    <property type="project" value="UniProtKB-EC"/>
</dbReference>
<evidence type="ECO:0000256" key="17">
    <source>
        <dbReference type="ARBA" id="ARBA00068941"/>
    </source>
</evidence>
<evidence type="ECO:0000256" key="18">
    <source>
        <dbReference type="ARBA" id="ARBA00076243"/>
    </source>
</evidence>
<dbReference type="InterPro" id="IPR032566">
    <property type="entry name" value="Znf-C2HE"/>
</dbReference>
<evidence type="ECO:0000256" key="13">
    <source>
        <dbReference type="ARBA" id="ARBA00024601"/>
    </source>
</evidence>
<keyword evidence="8" id="KW-0378">Hydrolase</keyword>
<evidence type="ECO:0000259" key="21">
    <source>
        <dbReference type="Pfam" id="PF16278"/>
    </source>
</evidence>
<dbReference type="Pfam" id="PF01230">
    <property type="entry name" value="HIT"/>
    <property type="match status" value="1"/>
</dbReference>